<proteinExistence type="predicted"/>
<dbReference type="EMBL" id="JAEMWZ010000771">
    <property type="protein sequence ID" value="KAG7106002.1"/>
    <property type="molecule type" value="Genomic_DNA"/>
</dbReference>
<sequence length="69" mass="8170">MYRAPEVIIEASVGRTGTFRRGKLRYRGEKRRDEARAQYQVTFLRHIEYFKGIVFLTTNVNPAHTRNAR</sequence>
<accession>A0A8I2Z2B9</accession>
<evidence type="ECO:0000313" key="1">
    <source>
        <dbReference type="EMBL" id="KAG7106002.1"/>
    </source>
</evidence>
<comment type="caution">
    <text evidence="1">The sequence shown here is derived from an EMBL/GenBank/DDBJ whole genome shotgun (WGS) entry which is preliminary data.</text>
</comment>
<name>A0A8I2Z2B9_VERLO</name>
<reference evidence="1" key="1">
    <citation type="journal article" date="2021" name="Mol. Plant Pathol.">
        <title>A 20-kb lineage-specific genomic region tames virulence in pathogenic amphidiploid Verticillium longisporum.</title>
        <authorList>
            <person name="Harting R."/>
            <person name="Starke J."/>
            <person name="Kusch H."/>
            <person name="Poggeler S."/>
            <person name="Maurus I."/>
            <person name="Schluter R."/>
            <person name="Landesfeind M."/>
            <person name="Bulla I."/>
            <person name="Nowrousian M."/>
            <person name="de Jonge R."/>
            <person name="Stahlhut G."/>
            <person name="Hoff K.J."/>
            <person name="Asshauer K.P."/>
            <person name="Thurmer A."/>
            <person name="Stanke M."/>
            <person name="Daniel R."/>
            <person name="Morgenstern B."/>
            <person name="Thomma B.P.H.J."/>
            <person name="Kronstad J.W."/>
            <person name="Braus-Stromeyer S.A."/>
            <person name="Braus G.H."/>
        </authorList>
    </citation>
    <scope>NUCLEOTIDE SEQUENCE</scope>
    <source>
        <strain evidence="1">Vl32</strain>
    </source>
</reference>
<gene>
    <name evidence="1" type="ORF">HYQ45_018474</name>
</gene>
<organism evidence="1 2">
    <name type="scientific">Verticillium longisporum</name>
    <name type="common">Verticillium dahliae var. longisporum</name>
    <dbReference type="NCBI Taxonomy" id="100787"/>
    <lineage>
        <taxon>Eukaryota</taxon>
        <taxon>Fungi</taxon>
        <taxon>Dikarya</taxon>
        <taxon>Ascomycota</taxon>
        <taxon>Pezizomycotina</taxon>
        <taxon>Sordariomycetes</taxon>
        <taxon>Hypocreomycetidae</taxon>
        <taxon>Glomerellales</taxon>
        <taxon>Plectosphaerellaceae</taxon>
        <taxon>Verticillium</taxon>
    </lineage>
</organism>
<protein>
    <submittedName>
        <fullName evidence="1">Uncharacterized protein</fullName>
    </submittedName>
</protein>
<dbReference type="AlphaFoldDB" id="A0A8I2Z2B9"/>
<dbReference type="OrthoDB" id="10042665at2759"/>
<evidence type="ECO:0000313" key="2">
    <source>
        <dbReference type="Proteomes" id="UP000689129"/>
    </source>
</evidence>
<dbReference type="Proteomes" id="UP000689129">
    <property type="component" value="Unassembled WGS sequence"/>
</dbReference>